<sequence length="113" mass="11047">MEIDIEKTGAAVPGSRGSGLALVAAAAQRPEPIPVYAEMSSVNPVFLLPAALDARAEGIAAGFVDSLTLGAGQFCTNPGLIFAVEGAGLDRFLAAAGAGGAPPKAAPQLAASS</sequence>
<name>A0A0A0DD29_9PROT</name>
<organism evidence="1 2">
    <name type="scientific">Inquilinus limosus MP06</name>
    <dbReference type="NCBI Taxonomy" id="1398085"/>
    <lineage>
        <taxon>Bacteria</taxon>
        <taxon>Pseudomonadati</taxon>
        <taxon>Pseudomonadota</taxon>
        <taxon>Alphaproteobacteria</taxon>
        <taxon>Rhodospirillales</taxon>
        <taxon>Rhodospirillaceae</taxon>
        <taxon>Inquilinus</taxon>
    </lineage>
</organism>
<dbReference type="InterPro" id="IPR016161">
    <property type="entry name" value="Ald_DH/histidinol_DH"/>
</dbReference>
<evidence type="ECO:0000313" key="1">
    <source>
        <dbReference type="EMBL" id="KGM36044.1"/>
    </source>
</evidence>
<evidence type="ECO:0008006" key="3">
    <source>
        <dbReference type="Google" id="ProtNLM"/>
    </source>
</evidence>
<protein>
    <recommendedName>
        <fullName evidence="3">Aldehyde dehydrogenase domain-containing protein</fullName>
    </recommendedName>
</protein>
<dbReference type="Proteomes" id="UP000029995">
    <property type="component" value="Unassembled WGS sequence"/>
</dbReference>
<dbReference type="Gene3D" id="3.40.309.10">
    <property type="entry name" value="Aldehyde Dehydrogenase, Chain A, domain 2"/>
    <property type="match status" value="1"/>
</dbReference>
<accession>A0A0A0DD29</accession>
<dbReference type="RefSeq" id="WP_034830787.1">
    <property type="nucleotide sequence ID" value="NZ_JANX01000002.1"/>
</dbReference>
<dbReference type="AlphaFoldDB" id="A0A0A0DD29"/>
<reference evidence="1 2" key="1">
    <citation type="submission" date="2014-01" db="EMBL/GenBank/DDBJ databases">
        <title>Genome sequence determination for a cystic fibrosis isolate, Inquilinus limosus.</title>
        <authorList>
            <person name="Pino M."/>
            <person name="Di Conza J."/>
            <person name="Gutkind G."/>
        </authorList>
    </citation>
    <scope>NUCLEOTIDE SEQUENCE [LARGE SCALE GENOMIC DNA]</scope>
    <source>
        <strain evidence="1 2">MP06</strain>
    </source>
</reference>
<dbReference type="EMBL" id="JANX01000002">
    <property type="protein sequence ID" value="KGM36044.1"/>
    <property type="molecule type" value="Genomic_DNA"/>
</dbReference>
<evidence type="ECO:0000313" key="2">
    <source>
        <dbReference type="Proteomes" id="UP000029995"/>
    </source>
</evidence>
<dbReference type="InterPro" id="IPR016163">
    <property type="entry name" value="Ald_DH_C"/>
</dbReference>
<gene>
    <name evidence="1" type="ORF">P409_00775</name>
</gene>
<dbReference type="SUPFAM" id="SSF53720">
    <property type="entry name" value="ALDH-like"/>
    <property type="match status" value="1"/>
</dbReference>
<proteinExistence type="predicted"/>
<dbReference type="GO" id="GO:0016620">
    <property type="term" value="F:oxidoreductase activity, acting on the aldehyde or oxo group of donors, NAD or NADP as acceptor"/>
    <property type="evidence" value="ECO:0007669"/>
    <property type="project" value="InterPro"/>
</dbReference>
<comment type="caution">
    <text evidence="1">The sequence shown here is derived from an EMBL/GenBank/DDBJ whole genome shotgun (WGS) entry which is preliminary data.</text>
</comment>